<evidence type="ECO:0000313" key="1">
    <source>
        <dbReference type="EMBL" id="KAJ1679633.1"/>
    </source>
</evidence>
<organism evidence="1 2">
    <name type="scientific">Spiromyces aspiralis</name>
    <dbReference type="NCBI Taxonomy" id="68401"/>
    <lineage>
        <taxon>Eukaryota</taxon>
        <taxon>Fungi</taxon>
        <taxon>Fungi incertae sedis</taxon>
        <taxon>Zoopagomycota</taxon>
        <taxon>Kickxellomycotina</taxon>
        <taxon>Kickxellomycetes</taxon>
        <taxon>Kickxellales</taxon>
        <taxon>Kickxellaceae</taxon>
        <taxon>Spiromyces</taxon>
    </lineage>
</organism>
<reference evidence="1" key="1">
    <citation type="submission" date="2022-06" db="EMBL/GenBank/DDBJ databases">
        <title>Phylogenomic reconstructions and comparative analyses of Kickxellomycotina fungi.</title>
        <authorList>
            <person name="Reynolds N.K."/>
            <person name="Stajich J.E."/>
            <person name="Barry K."/>
            <person name="Grigoriev I.V."/>
            <person name="Crous P."/>
            <person name="Smith M.E."/>
        </authorList>
    </citation>
    <scope>NUCLEOTIDE SEQUENCE</scope>
    <source>
        <strain evidence="1">RSA 2271</strain>
    </source>
</reference>
<protein>
    <submittedName>
        <fullName evidence="1">Uncharacterized protein</fullName>
    </submittedName>
</protein>
<evidence type="ECO:0000313" key="2">
    <source>
        <dbReference type="Proteomes" id="UP001145114"/>
    </source>
</evidence>
<accession>A0ACC1HSU5</accession>
<dbReference type="EMBL" id="JAMZIH010000262">
    <property type="protein sequence ID" value="KAJ1679633.1"/>
    <property type="molecule type" value="Genomic_DNA"/>
</dbReference>
<feature type="non-terminal residue" evidence="1">
    <location>
        <position position="1"/>
    </location>
</feature>
<keyword evidence="2" id="KW-1185">Reference proteome</keyword>
<comment type="caution">
    <text evidence="1">The sequence shown here is derived from an EMBL/GenBank/DDBJ whole genome shotgun (WGS) entry which is preliminary data.</text>
</comment>
<dbReference type="Proteomes" id="UP001145114">
    <property type="component" value="Unassembled WGS sequence"/>
</dbReference>
<proteinExistence type="predicted"/>
<name>A0ACC1HSU5_9FUNG</name>
<sequence>FTSAMLRSPSIEVLPLQETIPCNSPPSSPLLIRPESPTLILVRNLHPSTPLEAPAPPKHKIPPQQPVSIEIEDTIQGRSFSANVHITTPVTGLEKRSISAGKKLKLPGFMARTVPRTSLISGHTSPIHIRRAPMPPVHVDSISDIATSPLASPSSQSRRHSLVTPTRVNRDSTDENLADLISSDDEEPGETDVPDGPNSLTQWFNGGASPRNSDAVEQPDLVTPGLTKKTPERPAIHRSLGDDAHRNFECADALDGGQTPSLSPILGLVDFKSELKRDPSAQMYLHQFDPLPSPARNASGSGTLRRDAGGTSRRKGRSPRGSNSRGHRRPSIKRREPYGPQRNTLGRSNASSRPVTVVARTSTAAIMPAYNHYATDPVLEIGDGMPWESLGYSRFS</sequence>
<gene>
    <name evidence="1" type="ORF">EV182_001651</name>
</gene>